<dbReference type="WBParaSite" id="ACRNAN_Path_115.g412.t1">
    <property type="protein sequence ID" value="ACRNAN_Path_115.g412.t1"/>
    <property type="gene ID" value="ACRNAN_Path_115.g412"/>
</dbReference>
<evidence type="ECO:0000313" key="4">
    <source>
        <dbReference type="WBParaSite" id="ACRNAN_Path_115.g412.t1"/>
    </source>
</evidence>
<proteinExistence type="predicted"/>
<dbReference type="AlphaFoldDB" id="A0A914BWA3"/>
<keyword evidence="2" id="KW-0472">Membrane</keyword>
<protein>
    <submittedName>
        <fullName evidence="4">Uncharacterized protein</fullName>
    </submittedName>
</protein>
<sequence>MHNPNYKAPEEDPNAAKEHDTAQLNEYYKEDPQEPGDPDGPIIRAIEEGEEISKHSHENNKTDNSSDAKFEEHLDKVAHPAQNPKPKRISRRKKIYYMLASVFLILLITLVILLIVFRNTILGVQYNSASNHNETLSTGEEFFNTTTTIPSKAILANETV</sequence>
<feature type="transmembrane region" description="Helical" evidence="2">
    <location>
        <begin position="95"/>
        <end position="117"/>
    </location>
</feature>
<evidence type="ECO:0000256" key="2">
    <source>
        <dbReference type="SAM" id="Phobius"/>
    </source>
</evidence>
<name>A0A914BWA3_9BILA</name>
<reference evidence="4" key="1">
    <citation type="submission" date="2022-11" db="UniProtKB">
        <authorList>
            <consortium name="WormBaseParasite"/>
        </authorList>
    </citation>
    <scope>IDENTIFICATION</scope>
</reference>
<feature type="compositionally biased region" description="Basic and acidic residues" evidence="1">
    <location>
        <begin position="8"/>
        <end position="32"/>
    </location>
</feature>
<feature type="region of interest" description="Disordered" evidence="1">
    <location>
        <begin position="1"/>
        <end position="86"/>
    </location>
</feature>
<evidence type="ECO:0000313" key="3">
    <source>
        <dbReference type="Proteomes" id="UP000887540"/>
    </source>
</evidence>
<feature type="compositionally biased region" description="Basic and acidic residues" evidence="1">
    <location>
        <begin position="45"/>
        <end position="78"/>
    </location>
</feature>
<keyword evidence="2" id="KW-1133">Transmembrane helix</keyword>
<accession>A0A914BWA3</accession>
<keyword evidence="2" id="KW-0812">Transmembrane</keyword>
<organism evidence="3 4">
    <name type="scientific">Acrobeloides nanus</name>
    <dbReference type="NCBI Taxonomy" id="290746"/>
    <lineage>
        <taxon>Eukaryota</taxon>
        <taxon>Metazoa</taxon>
        <taxon>Ecdysozoa</taxon>
        <taxon>Nematoda</taxon>
        <taxon>Chromadorea</taxon>
        <taxon>Rhabditida</taxon>
        <taxon>Tylenchina</taxon>
        <taxon>Cephalobomorpha</taxon>
        <taxon>Cephaloboidea</taxon>
        <taxon>Cephalobidae</taxon>
        <taxon>Acrobeloides</taxon>
    </lineage>
</organism>
<keyword evidence="3" id="KW-1185">Reference proteome</keyword>
<evidence type="ECO:0000256" key="1">
    <source>
        <dbReference type="SAM" id="MobiDB-lite"/>
    </source>
</evidence>
<dbReference type="Proteomes" id="UP000887540">
    <property type="component" value="Unplaced"/>
</dbReference>